<protein>
    <recommendedName>
        <fullName evidence="1">FAS1 domain-containing protein</fullName>
    </recommendedName>
</protein>
<proteinExistence type="predicted"/>
<evidence type="ECO:0000313" key="2">
    <source>
        <dbReference type="EMBL" id="MDM8144373.1"/>
    </source>
</evidence>
<gene>
    <name evidence="2" type="ORF">QUW02_00240</name>
</gene>
<evidence type="ECO:0000313" key="3">
    <source>
        <dbReference type="Proteomes" id="UP001228403"/>
    </source>
</evidence>
<dbReference type="InterPro" id="IPR000782">
    <property type="entry name" value="FAS1_domain"/>
</dbReference>
<dbReference type="PROSITE" id="PS50213">
    <property type="entry name" value="FAS1"/>
    <property type="match status" value="1"/>
</dbReference>
<name>A0ABT7U1I2_9BACE</name>
<organism evidence="2 3">
    <name type="scientific">Bacteroides eggerthii</name>
    <dbReference type="NCBI Taxonomy" id="28111"/>
    <lineage>
        <taxon>Bacteria</taxon>
        <taxon>Pseudomonadati</taxon>
        <taxon>Bacteroidota</taxon>
        <taxon>Bacteroidia</taxon>
        <taxon>Bacteroidales</taxon>
        <taxon>Bacteroidaceae</taxon>
        <taxon>Bacteroides</taxon>
    </lineage>
</organism>
<keyword evidence="3" id="KW-1185">Reference proteome</keyword>
<sequence>MRRIYTMIGIGAFLWGTGISGMAQNIEEEVSAVVLPELMEQQQNITVFTRLLQQTGWDKVLEQSQDDSYVPVADPPTDSPVKPCIVPQTKEIAFTVFAENDEVFAANNITDAASLTEYLKQHYVFHNSDLLYDDQYTDPRHVVNQFVSYHLLPQAVSPKQLVIHYNEIGFDLNAYLATGIPQTTVPVYDYYETLGTPRRLLKIYESSSSDGFRLNRFARYQKDEFAEKEVIDEGISVSAEQSLEAENGYVYLLDEMLVYDKNTVDNFAERIRIDLASRSPELMNLGYRRPLDDTFSSVYCQPGFQDWIQVISGNLYYLSGFRKGWCDYQGDEFLLKAPANGGEVIIKLPPVPYHGMYQVRLGTSGNSFRGTVQYYFSEGDTGWQPLGYPVCDNVQPWYATNSSGYASYGWHKNSFSDPDVMLEAGNMMKAPASYIYGFGRGKPARKFPDIGRRILGNFFLESGKDYYIRIQSVHTEPSEIFLDYLELVPSEVFLHPSVVEDIW</sequence>
<dbReference type="Proteomes" id="UP001228403">
    <property type="component" value="Unassembled WGS sequence"/>
</dbReference>
<dbReference type="InterPro" id="IPR036378">
    <property type="entry name" value="FAS1_dom_sf"/>
</dbReference>
<accession>A0ABT7U1I2</accession>
<reference evidence="3" key="1">
    <citation type="submission" date="2023-07" db="EMBL/GenBank/DDBJ databases">
        <title>Identification and characterization of horizontal gene transfer across gut microbiota members of farm animals based on homology search.</title>
        <authorList>
            <person name="Schwarzerova J."/>
            <person name="Nykrynova M."/>
            <person name="Jureckova K."/>
            <person name="Cejkova D."/>
            <person name="Rychlik I."/>
        </authorList>
    </citation>
    <scope>NUCLEOTIDE SEQUENCE [LARGE SCALE GENOMIC DNA]</scope>
    <source>
        <strain evidence="3">ET4</strain>
    </source>
</reference>
<evidence type="ECO:0000259" key="1">
    <source>
        <dbReference type="PROSITE" id="PS50213"/>
    </source>
</evidence>
<dbReference type="EMBL" id="JAUDCF010000001">
    <property type="protein sequence ID" value="MDM8144373.1"/>
    <property type="molecule type" value="Genomic_DNA"/>
</dbReference>
<dbReference type="Gene3D" id="2.30.180.10">
    <property type="entry name" value="FAS1 domain"/>
    <property type="match status" value="1"/>
</dbReference>
<comment type="caution">
    <text evidence="2">The sequence shown here is derived from an EMBL/GenBank/DDBJ whole genome shotgun (WGS) entry which is preliminary data.</text>
</comment>
<feature type="domain" description="FAS1" evidence="1">
    <location>
        <begin position="32"/>
        <end position="257"/>
    </location>
</feature>